<proteinExistence type="inferred from homology"/>
<dbReference type="GO" id="GO:0071555">
    <property type="term" value="P:cell wall organization"/>
    <property type="evidence" value="ECO:0007669"/>
    <property type="project" value="UniProtKB-KW"/>
</dbReference>
<keyword evidence="10 14" id="KW-0046">Antibiotic resistance</keyword>
<dbReference type="EMBL" id="CP036273">
    <property type="protein sequence ID" value="QDU20286.1"/>
    <property type="molecule type" value="Genomic_DNA"/>
</dbReference>
<evidence type="ECO:0000256" key="1">
    <source>
        <dbReference type="ARBA" id="ARBA00004651"/>
    </source>
</evidence>
<evidence type="ECO:0000256" key="12">
    <source>
        <dbReference type="ARBA" id="ARBA00032932"/>
    </source>
</evidence>
<comment type="catalytic activity">
    <reaction evidence="13 14">
        <text>di-trans,octa-cis-undecaprenyl diphosphate + H2O = di-trans,octa-cis-undecaprenyl phosphate + phosphate + H(+)</text>
        <dbReference type="Rhea" id="RHEA:28094"/>
        <dbReference type="ChEBI" id="CHEBI:15377"/>
        <dbReference type="ChEBI" id="CHEBI:15378"/>
        <dbReference type="ChEBI" id="CHEBI:43474"/>
        <dbReference type="ChEBI" id="CHEBI:58405"/>
        <dbReference type="ChEBI" id="CHEBI:60392"/>
        <dbReference type="EC" id="3.6.1.27"/>
    </reaction>
</comment>
<evidence type="ECO:0000256" key="5">
    <source>
        <dbReference type="ARBA" id="ARBA00022475"/>
    </source>
</evidence>
<evidence type="ECO:0000313" key="15">
    <source>
        <dbReference type="EMBL" id="QDU20286.1"/>
    </source>
</evidence>
<evidence type="ECO:0000256" key="8">
    <source>
        <dbReference type="ARBA" id="ARBA00022989"/>
    </source>
</evidence>
<dbReference type="PANTHER" id="PTHR30622">
    <property type="entry name" value="UNDECAPRENYL-DIPHOSPHATASE"/>
    <property type="match status" value="1"/>
</dbReference>
<dbReference type="AlphaFoldDB" id="A0A517XS04"/>
<evidence type="ECO:0000256" key="14">
    <source>
        <dbReference type="HAMAP-Rule" id="MF_01006"/>
    </source>
</evidence>
<evidence type="ECO:0000256" key="9">
    <source>
        <dbReference type="ARBA" id="ARBA00023136"/>
    </source>
</evidence>
<feature type="transmembrane region" description="Helical" evidence="14">
    <location>
        <begin position="87"/>
        <end position="105"/>
    </location>
</feature>
<dbReference type="Proteomes" id="UP000319576">
    <property type="component" value="Chromosome"/>
</dbReference>
<keyword evidence="14" id="KW-0961">Cell wall biogenesis/degradation</keyword>
<dbReference type="PANTHER" id="PTHR30622:SF4">
    <property type="entry name" value="UNDECAPRENYL-DIPHOSPHATASE"/>
    <property type="match status" value="1"/>
</dbReference>
<evidence type="ECO:0000256" key="3">
    <source>
        <dbReference type="ARBA" id="ARBA00012374"/>
    </source>
</evidence>
<keyword evidence="6 14" id="KW-0812">Transmembrane</keyword>
<feature type="transmembrane region" description="Helical" evidence="14">
    <location>
        <begin position="6"/>
        <end position="30"/>
    </location>
</feature>
<dbReference type="GO" id="GO:0008360">
    <property type="term" value="P:regulation of cell shape"/>
    <property type="evidence" value="ECO:0007669"/>
    <property type="project" value="UniProtKB-KW"/>
</dbReference>
<dbReference type="GO" id="GO:0046677">
    <property type="term" value="P:response to antibiotic"/>
    <property type="evidence" value="ECO:0007669"/>
    <property type="project" value="UniProtKB-UniRule"/>
</dbReference>
<comment type="function">
    <text evidence="14">Catalyzes the dephosphorylation of undecaprenyl diphosphate (UPP). Confers resistance to bacitracin.</text>
</comment>
<evidence type="ECO:0000256" key="13">
    <source>
        <dbReference type="ARBA" id="ARBA00047594"/>
    </source>
</evidence>
<keyword evidence="16" id="KW-1185">Reference proteome</keyword>
<dbReference type="EC" id="3.6.1.27" evidence="3 14"/>
<keyword evidence="7 14" id="KW-0378">Hydrolase</keyword>
<reference evidence="15 16" key="1">
    <citation type="submission" date="2019-02" db="EMBL/GenBank/DDBJ databases">
        <title>Deep-cultivation of Planctomycetes and their phenomic and genomic characterization uncovers novel biology.</title>
        <authorList>
            <person name="Wiegand S."/>
            <person name="Jogler M."/>
            <person name="Boedeker C."/>
            <person name="Pinto D."/>
            <person name="Vollmers J."/>
            <person name="Rivas-Marin E."/>
            <person name="Kohn T."/>
            <person name="Peeters S.H."/>
            <person name="Heuer A."/>
            <person name="Rast P."/>
            <person name="Oberbeckmann S."/>
            <person name="Bunk B."/>
            <person name="Jeske O."/>
            <person name="Meyerdierks A."/>
            <person name="Storesund J.E."/>
            <person name="Kallscheuer N."/>
            <person name="Luecker S."/>
            <person name="Lage O.M."/>
            <person name="Pohl T."/>
            <person name="Merkel B.J."/>
            <person name="Hornburger P."/>
            <person name="Mueller R.-W."/>
            <person name="Bruemmer F."/>
            <person name="Labrenz M."/>
            <person name="Spormann A.M."/>
            <person name="Op den Camp H."/>
            <person name="Overmann J."/>
            <person name="Amann R."/>
            <person name="Jetten M.S.M."/>
            <person name="Mascher T."/>
            <person name="Medema M.H."/>
            <person name="Devos D.P."/>
            <person name="Kaster A.-K."/>
            <person name="Ovreas L."/>
            <person name="Rohde M."/>
            <person name="Galperin M.Y."/>
            <person name="Jogler C."/>
        </authorList>
    </citation>
    <scope>NUCLEOTIDE SEQUENCE [LARGE SCALE GENOMIC DNA]</scope>
    <source>
        <strain evidence="15 16">ETA_A1</strain>
    </source>
</reference>
<accession>A0A517XS04</accession>
<gene>
    <name evidence="14 15" type="primary">uppP</name>
    <name evidence="15" type="ORF">ETAA1_22330</name>
</gene>
<organism evidence="15 16">
    <name type="scientific">Urbifossiella limnaea</name>
    <dbReference type="NCBI Taxonomy" id="2528023"/>
    <lineage>
        <taxon>Bacteria</taxon>
        <taxon>Pseudomonadati</taxon>
        <taxon>Planctomycetota</taxon>
        <taxon>Planctomycetia</taxon>
        <taxon>Gemmatales</taxon>
        <taxon>Gemmataceae</taxon>
        <taxon>Urbifossiella</taxon>
    </lineage>
</organism>
<evidence type="ECO:0000256" key="6">
    <source>
        <dbReference type="ARBA" id="ARBA00022692"/>
    </source>
</evidence>
<evidence type="ECO:0000313" key="16">
    <source>
        <dbReference type="Proteomes" id="UP000319576"/>
    </source>
</evidence>
<comment type="miscellaneous">
    <text evidence="14">Bacitracin is thought to be involved in the inhibition of peptidoglycan synthesis by sequestering undecaprenyl diphosphate, thereby reducing the pool of lipid carrier available.</text>
</comment>
<dbReference type="KEGG" id="uli:ETAA1_22330"/>
<dbReference type="InterPro" id="IPR003824">
    <property type="entry name" value="UppP"/>
</dbReference>
<dbReference type="GO" id="GO:0050380">
    <property type="term" value="F:undecaprenyl-diphosphatase activity"/>
    <property type="evidence" value="ECO:0007669"/>
    <property type="project" value="UniProtKB-UniRule"/>
</dbReference>
<feature type="transmembrane region" description="Helical" evidence="14">
    <location>
        <begin position="272"/>
        <end position="291"/>
    </location>
</feature>
<evidence type="ECO:0000256" key="4">
    <source>
        <dbReference type="ARBA" id="ARBA00021581"/>
    </source>
</evidence>
<evidence type="ECO:0000256" key="11">
    <source>
        <dbReference type="ARBA" id="ARBA00032707"/>
    </source>
</evidence>
<feature type="transmembrane region" description="Helical" evidence="14">
    <location>
        <begin position="42"/>
        <end position="61"/>
    </location>
</feature>
<feature type="transmembrane region" description="Helical" evidence="14">
    <location>
        <begin position="192"/>
        <end position="210"/>
    </location>
</feature>
<feature type="transmembrane region" description="Helical" evidence="14">
    <location>
        <begin position="238"/>
        <end position="260"/>
    </location>
</feature>
<protein>
    <recommendedName>
        <fullName evidence="4 14">Undecaprenyl-diphosphatase</fullName>
        <ecNumber evidence="3 14">3.6.1.27</ecNumber>
    </recommendedName>
    <alternativeName>
        <fullName evidence="12 14">Bacitracin resistance protein</fullName>
    </alternativeName>
    <alternativeName>
        <fullName evidence="11 14">Undecaprenyl pyrophosphate phosphatase</fullName>
    </alternativeName>
</protein>
<feature type="transmembrane region" description="Helical" evidence="14">
    <location>
        <begin position="112"/>
        <end position="133"/>
    </location>
</feature>
<comment type="similarity">
    <text evidence="2 14">Belongs to the UppP family.</text>
</comment>
<keyword evidence="14" id="KW-0133">Cell shape</keyword>
<dbReference type="GO" id="GO:0009252">
    <property type="term" value="P:peptidoglycan biosynthetic process"/>
    <property type="evidence" value="ECO:0007669"/>
    <property type="project" value="UniProtKB-KW"/>
</dbReference>
<dbReference type="NCBIfam" id="TIGR00753">
    <property type="entry name" value="undec_PP_bacA"/>
    <property type="match status" value="1"/>
</dbReference>
<dbReference type="OrthoDB" id="9808289at2"/>
<keyword evidence="14" id="KW-0573">Peptidoglycan synthesis</keyword>
<dbReference type="HAMAP" id="MF_01006">
    <property type="entry name" value="Undec_diphosphatase"/>
    <property type="match status" value="1"/>
</dbReference>
<comment type="subcellular location">
    <subcellularLocation>
        <location evidence="1 14">Cell membrane</location>
        <topology evidence="1 14">Multi-pass membrane protein</topology>
    </subcellularLocation>
</comment>
<keyword evidence="8 14" id="KW-1133">Transmembrane helix</keyword>
<keyword evidence="5 14" id="KW-1003">Cell membrane</keyword>
<dbReference type="Pfam" id="PF02673">
    <property type="entry name" value="BacA"/>
    <property type="match status" value="1"/>
</dbReference>
<keyword evidence="9 14" id="KW-0472">Membrane</keyword>
<evidence type="ECO:0000256" key="2">
    <source>
        <dbReference type="ARBA" id="ARBA00010621"/>
    </source>
</evidence>
<evidence type="ECO:0000256" key="7">
    <source>
        <dbReference type="ARBA" id="ARBA00022801"/>
    </source>
</evidence>
<name>A0A517XS04_9BACT</name>
<evidence type="ECO:0000256" key="10">
    <source>
        <dbReference type="ARBA" id="ARBA00023251"/>
    </source>
</evidence>
<sequence>MPLWHAVVLGIVQGLTEFLPISSTAHLLLVRQLLGHPHPDDAFTVVIQLGTLVAVVAYFRIDLRRILAAVWADLRERRLGTTVEGRLAWFIVLGTVPAVAVGFLFKRQLKETFFNLPAVAVVATAFAVLLAAAEWWARRRAARGLPDRNDANLTWLDALWIGCWQACALMPGGSRSGTTLTGGLFAGLGRAAAARFSFLLSVPVILGAGLKDLLDEYKKLRAPEPDGPPSLFASADDAAALLVGTLVSAVVGYLAVAWLLHFLKRYSTVVFVAYRLLLGSAIGGAVLAGWLK</sequence>
<dbReference type="GO" id="GO:0005886">
    <property type="term" value="C:plasma membrane"/>
    <property type="evidence" value="ECO:0007669"/>
    <property type="project" value="UniProtKB-SubCell"/>
</dbReference>